<evidence type="ECO:0000313" key="1">
    <source>
        <dbReference type="EMBL" id="VVE49036.1"/>
    </source>
</evidence>
<sequence>MPIMLGEIACSTQQDRPIPKILNEADLAPNVAVGCDILSVFAWQCSQ</sequence>
<protein>
    <submittedName>
        <fullName evidence="1">Uncharacterized protein</fullName>
    </submittedName>
</protein>
<dbReference type="EMBL" id="CABPRZ010000025">
    <property type="protein sequence ID" value="VVE49036.1"/>
    <property type="molecule type" value="Genomic_DNA"/>
</dbReference>
<dbReference type="Proteomes" id="UP000414233">
    <property type="component" value="Unassembled WGS sequence"/>
</dbReference>
<keyword evidence="2" id="KW-1185">Reference proteome</keyword>
<dbReference type="AlphaFoldDB" id="A0A5E4YJK5"/>
<proteinExistence type="predicted"/>
<accession>A0A5E4YJK5</accession>
<name>A0A5E4YJK5_9BURK</name>
<gene>
    <name evidence="1" type="ORF">PTE30175_04474</name>
</gene>
<reference evidence="1 2" key="1">
    <citation type="submission" date="2019-08" db="EMBL/GenBank/DDBJ databases">
        <authorList>
            <person name="Peeters C."/>
        </authorList>
    </citation>
    <scope>NUCLEOTIDE SEQUENCE [LARGE SCALE GENOMIC DNA]</scope>
    <source>
        <strain evidence="1 2">LMG 30175</strain>
    </source>
</reference>
<evidence type="ECO:0000313" key="2">
    <source>
        <dbReference type="Proteomes" id="UP000414233"/>
    </source>
</evidence>
<organism evidence="1 2">
    <name type="scientific">Pandoraea terrae</name>
    <dbReference type="NCBI Taxonomy" id="1537710"/>
    <lineage>
        <taxon>Bacteria</taxon>
        <taxon>Pseudomonadati</taxon>
        <taxon>Pseudomonadota</taxon>
        <taxon>Betaproteobacteria</taxon>
        <taxon>Burkholderiales</taxon>
        <taxon>Burkholderiaceae</taxon>
        <taxon>Pandoraea</taxon>
    </lineage>
</organism>